<keyword evidence="2" id="KW-1185">Reference proteome</keyword>
<gene>
    <name evidence="1" type="ORF">RSSM_00416</name>
</gene>
<reference evidence="1 2" key="1">
    <citation type="journal article" date="2013" name="Mar. Genomics">
        <title>Expression of sulfatases in Rhodopirellula baltica and the diversity of sulfatases in the genus Rhodopirellula.</title>
        <authorList>
            <person name="Wegner C.E."/>
            <person name="Richter-Heitmann T."/>
            <person name="Klindworth A."/>
            <person name="Klockow C."/>
            <person name="Richter M."/>
            <person name="Achstetter T."/>
            <person name="Glockner F.O."/>
            <person name="Harder J."/>
        </authorList>
    </citation>
    <scope>NUCLEOTIDE SEQUENCE [LARGE SCALE GENOMIC DNA]</scope>
    <source>
        <strain evidence="1 2">SM41</strain>
    </source>
</reference>
<sequence length="43" mass="4661">MFYDGIGKVTGDRIGGDDGKESLLYEPPVPCGGRFGICNWKDP</sequence>
<dbReference type="EMBL" id="ANOH01000039">
    <property type="protein sequence ID" value="EMI58136.1"/>
    <property type="molecule type" value="Genomic_DNA"/>
</dbReference>
<name>M5UJV1_9BACT</name>
<protein>
    <submittedName>
        <fullName evidence="1">Uncharacterized protein</fullName>
    </submittedName>
</protein>
<dbReference type="Proteomes" id="UP000011885">
    <property type="component" value="Unassembled WGS sequence"/>
</dbReference>
<evidence type="ECO:0000313" key="1">
    <source>
        <dbReference type="EMBL" id="EMI58136.1"/>
    </source>
</evidence>
<proteinExistence type="predicted"/>
<evidence type="ECO:0000313" key="2">
    <source>
        <dbReference type="Proteomes" id="UP000011885"/>
    </source>
</evidence>
<dbReference type="AlphaFoldDB" id="M5UJV1"/>
<accession>M5UJV1</accession>
<comment type="caution">
    <text evidence="1">The sequence shown here is derived from an EMBL/GenBank/DDBJ whole genome shotgun (WGS) entry which is preliminary data.</text>
</comment>
<dbReference type="PATRIC" id="fig|1263870.3.peg.453"/>
<organism evidence="1 2">
    <name type="scientific">Rhodopirellula sallentina SM41</name>
    <dbReference type="NCBI Taxonomy" id="1263870"/>
    <lineage>
        <taxon>Bacteria</taxon>
        <taxon>Pseudomonadati</taxon>
        <taxon>Planctomycetota</taxon>
        <taxon>Planctomycetia</taxon>
        <taxon>Pirellulales</taxon>
        <taxon>Pirellulaceae</taxon>
        <taxon>Rhodopirellula</taxon>
    </lineage>
</organism>